<feature type="region of interest" description="Disordered" evidence="1">
    <location>
        <begin position="191"/>
        <end position="241"/>
    </location>
</feature>
<accession>A0A3E0VCN7</accession>
<evidence type="ECO:0000313" key="4">
    <source>
        <dbReference type="Proteomes" id="UP000256709"/>
    </source>
</evidence>
<dbReference type="OrthoDB" id="8443918at2"/>
<evidence type="ECO:0000256" key="1">
    <source>
        <dbReference type="SAM" id="MobiDB-lite"/>
    </source>
</evidence>
<dbReference type="PANTHER" id="PTHR43252:SF7">
    <property type="entry name" value="TRANSCRIPTIONAL REGULATOR YQJI"/>
    <property type="match status" value="1"/>
</dbReference>
<reference evidence="3 4" key="1">
    <citation type="submission" date="2017-04" db="EMBL/GenBank/DDBJ databases">
        <title>Comparative genome analysis of Subtercola boreus.</title>
        <authorList>
            <person name="Cho Y.-J."/>
            <person name="Cho A."/>
            <person name="Kim O.-S."/>
            <person name="Lee J.-I."/>
        </authorList>
    </citation>
    <scope>NUCLEOTIDE SEQUENCE [LARGE SCALE GENOMIC DNA]</scope>
    <source>
        <strain evidence="3 4">P27444</strain>
    </source>
</reference>
<dbReference type="InterPro" id="IPR036388">
    <property type="entry name" value="WH-like_DNA-bd_sf"/>
</dbReference>
<dbReference type="InterPro" id="IPR005149">
    <property type="entry name" value="Tscrpt_reg_PadR_N"/>
</dbReference>
<sequence length="241" mass="27289">MQDYFCESSHMSSIRLYILGSLAQRGEMHGHQLRLLAEEEHVHLWTDISVGALYGAIKRLAAEGLIDVVRVEREGNFPERQIYEISDAGRQALAGLRLEQLSTLTFRSDPFDLALTRLDGDRLDDVPHIVESRIRALEVLLEETEEANLRAQPYLTISETFAMEHREHRIRSELDWLRELQARVPDIVADERIRNAGGRPPLPTRSHSHSHHTAQAGPAPDHLTDPNHHTVTPPGKAPTHV</sequence>
<comment type="caution">
    <text evidence="3">The sequence shown here is derived from an EMBL/GenBank/DDBJ whole genome shotgun (WGS) entry which is preliminary data.</text>
</comment>
<dbReference type="Proteomes" id="UP000256709">
    <property type="component" value="Unassembled WGS sequence"/>
</dbReference>
<dbReference type="PANTHER" id="PTHR43252">
    <property type="entry name" value="TRANSCRIPTIONAL REGULATOR YQJI"/>
    <property type="match status" value="1"/>
</dbReference>
<dbReference type="Pfam" id="PF03551">
    <property type="entry name" value="PadR"/>
    <property type="match status" value="1"/>
</dbReference>
<dbReference type="InterPro" id="IPR036390">
    <property type="entry name" value="WH_DNA-bd_sf"/>
</dbReference>
<proteinExistence type="predicted"/>
<evidence type="ECO:0000259" key="2">
    <source>
        <dbReference type="Pfam" id="PF03551"/>
    </source>
</evidence>
<dbReference type="SUPFAM" id="SSF46785">
    <property type="entry name" value="Winged helix' DNA-binding domain"/>
    <property type="match status" value="1"/>
</dbReference>
<feature type="domain" description="Transcription regulator PadR N-terminal" evidence="2">
    <location>
        <begin position="18"/>
        <end position="94"/>
    </location>
</feature>
<dbReference type="AlphaFoldDB" id="A0A3E0VCN7"/>
<protein>
    <recommendedName>
        <fullName evidence="2">Transcription regulator PadR N-terminal domain-containing protein</fullName>
    </recommendedName>
</protein>
<gene>
    <name evidence="3" type="ORF">B7R21_14585</name>
</gene>
<dbReference type="Gene3D" id="1.10.10.10">
    <property type="entry name" value="Winged helix-like DNA-binding domain superfamily/Winged helix DNA-binding domain"/>
    <property type="match status" value="1"/>
</dbReference>
<evidence type="ECO:0000313" key="3">
    <source>
        <dbReference type="EMBL" id="RFA07425.1"/>
    </source>
</evidence>
<dbReference type="EMBL" id="NBXA01000026">
    <property type="protein sequence ID" value="RFA07425.1"/>
    <property type="molecule type" value="Genomic_DNA"/>
</dbReference>
<organism evidence="3 4">
    <name type="scientific">Subtercola boreus</name>
    <dbReference type="NCBI Taxonomy" id="120213"/>
    <lineage>
        <taxon>Bacteria</taxon>
        <taxon>Bacillati</taxon>
        <taxon>Actinomycetota</taxon>
        <taxon>Actinomycetes</taxon>
        <taxon>Micrococcales</taxon>
        <taxon>Microbacteriaceae</taxon>
        <taxon>Subtercola</taxon>
    </lineage>
</organism>
<name>A0A3E0VCN7_9MICO</name>